<feature type="transmembrane region" description="Helical" evidence="7">
    <location>
        <begin position="359"/>
        <end position="381"/>
    </location>
</feature>
<comment type="caution">
    <text evidence="8">The sequence shown here is derived from an EMBL/GenBank/DDBJ whole genome shotgun (WGS) entry which is preliminary data.</text>
</comment>
<proteinExistence type="predicted"/>
<feature type="transmembrane region" description="Helical" evidence="7">
    <location>
        <begin position="52"/>
        <end position="73"/>
    </location>
</feature>
<dbReference type="AlphaFoldDB" id="A0A4V3G903"/>
<dbReference type="Proteomes" id="UP000294743">
    <property type="component" value="Unassembled WGS sequence"/>
</dbReference>
<evidence type="ECO:0000256" key="7">
    <source>
        <dbReference type="SAM" id="Phobius"/>
    </source>
</evidence>
<evidence type="ECO:0000256" key="5">
    <source>
        <dbReference type="ARBA" id="ARBA00022989"/>
    </source>
</evidence>
<reference evidence="8 9" key="1">
    <citation type="submission" date="2019-03" db="EMBL/GenBank/DDBJ databases">
        <title>Genomic Encyclopedia of Type Strains, Phase IV (KMG-IV): sequencing the most valuable type-strain genomes for metagenomic binning, comparative biology and taxonomic classification.</title>
        <authorList>
            <person name="Goeker M."/>
        </authorList>
    </citation>
    <scope>NUCLEOTIDE SEQUENCE [LARGE SCALE GENOMIC DNA]</scope>
    <source>
        <strain evidence="8 9">DSM 28867</strain>
    </source>
</reference>
<dbReference type="PANTHER" id="PTHR43266:SF2">
    <property type="entry name" value="MAJOR FACILITATOR SUPERFAMILY (MFS) PROFILE DOMAIN-CONTAINING PROTEIN"/>
    <property type="match status" value="1"/>
</dbReference>
<feature type="transmembrane region" description="Helical" evidence="7">
    <location>
        <begin position="93"/>
        <end position="116"/>
    </location>
</feature>
<feature type="transmembrane region" description="Helical" evidence="7">
    <location>
        <begin position="320"/>
        <end position="347"/>
    </location>
</feature>
<dbReference type="CDD" id="cd06173">
    <property type="entry name" value="MFS_MefA_like"/>
    <property type="match status" value="1"/>
</dbReference>
<dbReference type="RefSeq" id="WP_134168531.1">
    <property type="nucleotide sequence ID" value="NZ_SODD01000007.1"/>
</dbReference>
<evidence type="ECO:0000256" key="6">
    <source>
        <dbReference type="ARBA" id="ARBA00023136"/>
    </source>
</evidence>
<dbReference type="PANTHER" id="PTHR43266">
    <property type="entry name" value="MACROLIDE-EFFLUX PROTEIN"/>
    <property type="match status" value="1"/>
</dbReference>
<accession>A0A4V3G903</accession>
<dbReference type="InterPro" id="IPR010290">
    <property type="entry name" value="TM_effector"/>
</dbReference>
<dbReference type="EMBL" id="SODD01000007">
    <property type="protein sequence ID" value="TDW24924.1"/>
    <property type="molecule type" value="Genomic_DNA"/>
</dbReference>
<comment type="subcellular location">
    <subcellularLocation>
        <location evidence="1">Cell membrane</location>
        <topology evidence="1">Multi-pass membrane protein</topology>
    </subcellularLocation>
</comment>
<dbReference type="InterPro" id="IPR036259">
    <property type="entry name" value="MFS_trans_sf"/>
</dbReference>
<keyword evidence="4 7" id="KW-0812">Transmembrane</keyword>
<feature type="transmembrane region" description="Helical" evidence="7">
    <location>
        <begin position="292"/>
        <end position="314"/>
    </location>
</feature>
<dbReference type="SUPFAM" id="SSF103473">
    <property type="entry name" value="MFS general substrate transporter"/>
    <property type="match status" value="1"/>
</dbReference>
<protein>
    <submittedName>
        <fullName evidence="8">Transmembrane secretion effector</fullName>
    </submittedName>
</protein>
<gene>
    <name evidence="8" type="ORF">EDD63_10778</name>
</gene>
<evidence type="ECO:0000256" key="2">
    <source>
        <dbReference type="ARBA" id="ARBA00022448"/>
    </source>
</evidence>
<keyword evidence="9" id="KW-1185">Reference proteome</keyword>
<feature type="transmembrane region" description="Helical" evidence="7">
    <location>
        <begin position="161"/>
        <end position="189"/>
    </location>
</feature>
<dbReference type="GO" id="GO:0005886">
    <property type="term" value="C:plasma membrane"/>
    <property type="evidence" value="ECO:0007669"/>
    <property type="project" value="UniProtKB-SubCell"/>
</dbReference>
<feature type="transmembrane region" description="Helical" evidence="7">
    <location>
        <begin position="224"/>
        <end position="247"/>
    </location>
</feature>
<sequence length="423" mass="45826">MKEITRKMLIKDQPRYVRYMSANLINRFGDAVDSLATVWLTYEVTGSASMSALAYACNMLPTVILTPLLGAYVEKLNKKKVMVLVDFMRAVLVCLYLFLYVSGILNVAMILTLTVLTSSVEAFGQPAISAFVTEILDKEYYEVGVGTNRAMMSAMELVGNALAGIILATFGIAGAFVVDGCTFVIAALLKLSIPYKQRIHEQHANTPYLTMLKDGFVYLRKSKVLLTLCFIGLFLNASLVPFNAVLAPYIGTYLNGSPMFLSLVSIGVSAGAMFGGFLYPTISKKISTNMQFAIAGICAALLYFSFTLVAVLSLPLYVSIALLFVFIFFMGVAVSIGGSIANITFISRVDQEYLSRSSAIIDAFFYSGMPITSVVVSIVVASLSIPQVFLIFGCICLACFGIILHNKTLKGDTSDVNTTATTI</sequence>
<organism evidence="8 9">
    <name type="scientific">Breznakia blatticola</name>
    <dbReference type="NCBI Taxonomy" id="1754012"/>
    <lineage>
        <taxon>Bacteria</taxon>
        <taxon>Bacillati</taxon>
        <taxon>Bacillota</taxon>
        <taxon>Erysipelotrichia</taxon>
        <taxon>Erysipelotrichales</taxon>
        <taxon>Erysipelotrichaceae</taxon>
        <taxon>Breznakia</taxon>
    </lineage>
</organism>
<name>A0A4V3G903_9FIRM</name>
<keyword evidence="2" id="KW-0813">Transport</keyword>
<keyword evidence="6 7" id="KW-0472">Membrane</keyword>
<evidence type="ECO:0000313" key="9">
    <source>
        <dbReference type="Proteomes" id="UP000294743"/>
    </source>
</evidence>
<feature type="transmembrane region" description="Helical" evidence="7">
    <location>
        <begin position="387"/>
        <end position="404"/>
    </location>
</feature>
<dbReference type="OrthoDB" id="9775268at2"/>
<keyword evidence="5 7" id="KW-1133">Transmembrane helix</keyword>
<dbReference type="Pfam" id="PF05977">
    <property type="entry name" value="MFS_3"/>
    <property type="match status" value="1"/>
</dbReference>
<keyword evidence="3" id="KW-1003">Cell membrane</keyword>
<evidence type="ECO:0000256" key="1">
    <source>
        <dbReference type="ARBA" id="ARBA00004651"/>
    </source>
</evidence>
<feature type="transmembrane region" description="Helical" evidence="7">
    <location>
        <begin position="259"/>
        <end position="280"/>
    </location>
</feature>
<dbReference type="Gene3D" id="1.20.1250.20">
    <property type="entry name" value="MFS general substrate transporter like domains"/>
    <property type="match status" value="1"/>
</dbReference>
<evidence type="ECO:0000256" key="3">
    <source>
        <dbReference type="ARBA" id="ARBA00022475"/>
    </source>
</evidence>
<evidence type="ECO:0000256" key="4">
    <source>
        <dbReference type="ARBA" id="ARBA00022692"/>
    </source>
</evidence>
<evidence type="ECO:0000313" key="8">
    <source>
        <dbReference type="EMBL" id="TDW24924.1"/>
    </source>
</evidence>